<dbReference type="Gene3D" id="3.40.50.300">
    <property type="entry name" value="P-loop containing nucleotide triphosphate hydrolases"/>
    <property type="match status" value="1"/>
</dbReference>
<dbReference type="OrthoDB" id="2801544at2759"/>
<dbReference type="PROSITE" id="PS51192">
    <property type="entry name" value="HELICASE_ATP_BIND_1"/>
    <property type="match status" value="1"/>
</dbReference>
<evidence type="ECO:0000313" key="8">
    <source>
        <dbReference type="Proteomes" id="UP001063166"/>
    </source>
</evidence>
<dbReference type="InterPro" id="IPR000330">
    <property type="entry name" value="SNF2_N"/>
</dbReference>
<evidence type="ECO:0000259" key="6">
    <source>
        <dbReference type="PROSITE" id="PS51194"/>
    </source>
</evidence>
<gene>
    <name evidence="7" type="ORF">LshimejAT787_0201990</name>
</gene>
<feature type="domain" description="Helicase C-terminal" evidence="6">
    <location>
        <begin position="1026"/>
        <end position="1175"/>
    </location>
</feature>
<dbReference type="SUPFAM" id="SSF52540">
    <property type="entry name" value="P-loop containing nucleoside triphosphate hydrolases"/>
    <property type="match status" value="2"/>
</dbReference>
<dbReference type="GO" id="GO:0005634">
    <property type="term" value="C:nucleus"/>
    <property type="evidence" value="ECO:0007669"/>
    <property type="project" value="TreeGrafter"/>
</dbReference>
<dbReference type="SMART" id="SM00487">
    <property type="entry name" value="DEXDc"/>
    <property type="match status" value="1"/>
</dbReference>
<dbReference type="PROSITE" id="PS51194">
    <property type="entry name" value="HELICASE_CTER"/>
    <property type="match status" value="1"/>
</dbReference>
<proteinExistence type="predicted"/>
<evidence type="ECO:0000313" key="7">
    <source>
        <dbReference type="EMBL" id="GLB34634.1"/>
    </source>
</evidence>
<dbReference type="InterPro" id="IPR001650">
    <property type="entry name" value="Helicase_C-like"/>
</dbReference>
<dbReference type="InterPro" id="IPR027417">
    <property type="entry name" value="P-loop_NTPase"/>
</dbReference>
<dbReference type="SMART" id="SM00490">
    <property type="entry name" value="HELICc"/>
    <property type="match status" value="1"/>
</dbReference>
<dbReference type="InterPro" id="IPR049730">
    <property type="entry name" value="SNF2/RAD54-like_C"/>
</dbReference>
<dbReference type="Pfam" id="PF00271">
    <property type="entry name" value="Helicase_C"/>
    <property type="match status" value="1"/>
</dbReference>
<keyword evidence="8" id="KW-1185">Reference proteome</keyword>
<keyword evidence="2" id="KW-0378">Hydrolase</keyword>
<dbReference type="GO" id="GO:0016787">
    <property type="term" value="F:hydrolase activity"/>
    <property type="evidence" value="ECO:0007669"/>
    <property type="project" value="UniProtKB-KW"/>
</dbReference>
<evidence type="ECO:0000256" key="4">
    <source>
        <dbReference type="SAM" id="MobiDB-lite"/>
    </source>
</evidence>
<feature type="region of interest" description="Disordered" evidence="4">
    <location>
        <begin position="585"/>
        <end position="643"/>
    </location>
</feature>
<dbReference type="InterPro" id="IPR038718">
    <property type="entry name" value="SNF2-like_sf"/>
</dbReference>
<feature type="region of interest" description="Disordered" evidence="4">
    <location>
        <begin position="1220"/>
        <end position="1250"/>
    </location>
</feature>
<keyword evidence="1" id="KW-0547">Nucleotide-binding</keyword>
<feature type="domain" description="Helicase ATP-binding" evidence="5">
    <location>
        <begin position="441"/>
        <end position="597"/>
    </location>
</feature>
<dbReference type="AlphaFoldDB" id="A0A9P3PFS2"/>
<dbReference type="Proteomes" id="UP001063166">
    <property type="component" value="Unassembled WGS sequence"/>
</dbReference>
<dbReference type="InterPro" id="IPR050628">
    <property type="entry name" value="SNF2_RAD54_helicase_TF"/>
</dbReference>
<dbReference type="Gene3D" id="3.40.50.10810">
    <property type="entry name" value="Tandem AAA-ATPase domain"/>
    <property type="match status" value="2"/>
</dbReference>
<feature type="compositionally biased region" description="Basic and acidic residues" evidence="4">
    <location>
        <begin position="598"/>
        <end position="608"/>
    </location>
</feature>
<feature type="compositionally biased region" description="Low complexity" evidence="4">
    <location>
        <begin position="612"/>
        <end position="642"/>
    </location>
</feature>
<dbReference type="Pfam" id="PF00176">
    <property type="entry name" value="SNF2-rel_dom"/>
    <property type="match status" value="1"/>
</dbReference>
<feature type="compositionally biased region" description="Basic residues" evidence="4">
    <location>
        <begin position="1241"/>
        <end position="1250"/>
    </location>
</feature>
<reference evidence="7" key="1">
    <citation type="submission" date="2022-07" db="EMBL/GenBank/DDBJ databases">
        <title>The genome of Lyophyllum shimeji provides insight into the initial evolution of ectomycorrhizal fungal genome.</title>
        <authorList>
            <person name="Kobayashi Y."/>
            <person name="Shibata T."/>
            <person name="Hirakawa H."/>
            <person name="Shigenobu S."/>
            <person name="Nishiyama T."/>
            <person name="Yamada A."/>
            <person name="Hasebe M."/>
            <person name="Kawaguchi M."/>
        </authorList>
    </citation>
    <scope>NUCLEOTIDE SEQUENCE</scope>
    <source>
        <strain evidence="7">AT787</strain>
    </source>
</reference>
<evidence type="ECO:0000259" key="5">
    <source>
        <dbReference type="PROSITE" id="PS51192"/>
    </source>
</evidence>
<dbReference type="CDD" id="cd18793">
    <property type="entry name" value="SF2_C_SNF"/>
    <property type="match status" value="1"/>
</dbReference>
<evidence type="ECO:0000256" key="1">
    <source>
        <dbReference type="ARBA" id="ARBA00022741"/>
    </source>
</evidence>
<dbReference type="GO" id="GO:0006281">
    <property type="term" value="P:DNA repair"/>
    <property type="evidence" value="ECO:0007669"/>
    <property type="project" value="TreeGrafter"/>
</dbReference>
<dbReference type="GO" id="GO:0008094">
    <property type="term" value="F:ATP-dependent activity, acting on DNA"/>
    <property type="evidence" value="ECO:0007669"/>
    <property type="project" value="TreeGrafter"/>
</dbReference>
<accession>A0A9P3PFS2</accession>
<dbReference type="PANTHER" id="PTHR45626">
    <property type="entry name" value="TRANSCRIPTION TERMINATION FACTOR 2-RELATED"/>
    <property type="match status" value="1"/>
</dbReference>
<organism evidence="7 8">
    <name type="scientific">Lyophyllum shimeji</name>
    <name type="common">Hon-shimeji</name>
    <name type="synonym">Tricholoma shimeji</name>
    <dbReference type="NCBI Taxonomy" id="47721"/>
    <lineage>
        <taxon>Eukaryota</taxon>
        <taxon>Fungi</taxon>
        <taxon>Dikarya</taxon>
        <taxon>Basidiomycota</taxon>
        <taxon>Agaricomycotina</taxon>
        <taxon>Agaricomycetes</taxon>
        <taxon>Agaricomycetidae</taxon>
        <taxon>Agaricales</taxon>
        <taxon>Tricholomatineae</taxon>
        <taxon>Lyophyllaceae</taxon>
        <taxon>Lyophyllum</taxon>
    </lineage>
</organism>
<evidence type="ECO:0000256" key="2">
    <source>
        <dbReference type="ARBA" id="ARBA00022801"/>
    </source>
</evidence>
<comment type="caution">
    <text evidence="7">The sequence shown here is derived from an EMBL/GenBank/DDBJ whole genome shotgun (WGS) entry which is preliminary data.</text>
</comment>
<dbReference type="InterPro" id="IPR014001">
    <property type="entry name" value="Helicase_ATP-bd"/>
</dbReference>
<dbReference type="PANTHER" id="PTHR45626:SF51">
    <property type="entry name" value="SNF2-RELATED DOMAIN-CONTAINING PROTEIN"/>
    <property type="match status" value="1"/>
</dbReference>
<name>A0A9P3PFS2_LYOSH</name>
<evidence type="ECO:0000256" key="3">
    <source>
        <dbReference type="ARBA" id="ARBA00022840"/>
    </source>
</evidence>
<sequence>MVASSTTVCPSCCAMCIAGNSGPSETFDSSSPYALNKLVPAGTITFQLDPDQAGAGCDHAHSEDGWHLFEGKNFDQRLVANNELCREMDFLIKHRFISVTYRLGPSMSVVLRIYIIPHDLADVQGQLRIRKEIILAPARRYLRNLLPNVIQDRESWDRGVCPFNQSPTLVPSVKDRRTLGEIYGDLKSPEVKVTPGWEHITGRLLDFQDNLKGLGMRSTLYKYQRRSVAAMMHKELDTSDIPDPLFIPLTSLNRETFYLQPGTMEVLREQPTVAASQSGILCEELGTGKTVMILALVLATIDQISSPEESIVDDRPVLTPLAFRYFPSSECIAARKRFHRSREDTFPIQGSRVPSLVELLVHRRRTTPDTRIFNLNTPSGLEIDAKMAEMKAQVDQIPPGELLRLNAPFYYHYRGEPTVAERSPRKSSDPGPRKMFLTSATLIIVPPNLLSQWDREIHKHCEYPLRVLILRSGTPMPSVTSLASDYDIILMTYKRFTIENNHNKIQKLHSWKVCTCPTIPGSRVPDCTCKVLDVSPLLQIRWKRLVIDEGHVSASLSTVLTPFTKLLSVERRWIVTGTPTTNLLGLSLGEKTNKKARRQAEDGMHSDGDGSDSGSEGSEQSQDPSVLPSPSSSPLPASNVPPRVWTKYDREDLGKLGKMISHFIAVPQFTACPKLVSTHVIEPLLDPQGPRPGAIQVLNQVMEMIMIRHRIEDVEEDIFLPPVMHESVLLDLDPYAVKSYNAMQAAIVINAVDSQRTDQDYMFHPRNADVLQTTVKNMSQVMFWSTDDSLYNVDEIVRNSQEFIDVALSRNTPQEDLTALKEALKHVMLAAQDPLWRAMQCHEDVPYRIRGIGRRIFEAWTRMPQSEPTHDGSLVGFIHSDRLLKMQDLIIQRPRMSEDVFIEWGGTVAAEDVLLRRLYVESQKGNERKSNTKIKPHQEEINAGLKAEDAAKKARDPNTLKEMKKDLDIAMTQLNEYEDGEGHSAHPTALSVFAPAFEPHGGSILSTSLLGSARLGSTASSKLNYIINEVLRHAAKEKFLIFSDSQLSLAHIAESLQLMHVKFLRFTTQIDPRRREQMVLTFETSEKYRVFLMELKHGARGLNLISASRVIFCEPVWQADVESQAIKRAHRIGQTRPITVKTLAIRGTAEENMVARRNMLKGSQQKLPKLIEEAGMRHYIANPKFIDYKPERYSTVDMPLLTVQTQDTADTWPVVMSPSTKRIRPVDPVLSSPEEGEASPTKKKRVVRFE</sequence>
<protein>
    <submittedName>
        <fullName evidence="7">SNF2 family protein N-terminal domain</fullName>
    </submittedName>
</protein>
<dbReference type="GO" id="GO:0005524">
    <property type="term" value="F:ATP binding"/>
    <property type="evidence" value="ECO:0007669"/>
    <property type="project" value="UniProtKB-KW"/>
</dbReference>
<dbReference type="EMBL" id="BRPK01000002">
    <property type="protein sequence ID" value="GLB34634.1"/>
    <property type="molecule type" value="Genomic_DNA"/>
</dbReference>
<keyword evidence="3" id="KW-0067">ATP-binding</keyword>